<organism evidence="2">
    <name type="scientific">marine sediment metagenome</name>
    <dbReference type="NCBI Taxonomy" id="412755"/>
    <lineage>
        <taxon>unclassified sequences</taxon>
        <taxon>metagenomes</taxon>
        <taxon>ecological metagenomes</taxon>
    </lineage>
</organism>
<sequence length="207" mass="23195">MPRDYKVWSYGKCRLKIVLGLFLAVLCFIAAFLLTKTILQPASKPFSYIRLSQAVVKVPLRLVNGLPLVEVMINQHGPYRLVLDTGSSNVHICPCLVKKLSLPEMDTKTTLHDAAGNTREYSLVRVDSLRVGQAEFLRFAAVIDSVGHRFLSTNDTQVDGIIGYHCFRELLLTLDFPNQQLILQRGTLPEPDGEDILSCPLVRQDQS</sequence>
<keyword evidence="1" id="KW-1133">Transmembrane helix</keyword>
<keyword evidence="1" id="KW-0472">Membrane</keyword>
<dbReference type="InterPro" id="IPR021109">
    <property type="entry name" value="Peptidase_aspartic_dom_sf"/>
</dbReference>
<evidence type="ECO:0000256" key="1">
    <source>
        <dbReference type="SAM" id="Phobius"/>
    </source>
</evidence>
<dbReference type="Gene3D" id="2.40.70.10">
    <property type="entry name" value="Acid Proteases"/>
    <property type="match status" value="1"/>
</dbReference>
<dbReference type="EMBL" id="LAZR01022387">
    <property type="protein sequence ID" value="KKL82032.1"/>
    <property type="molecule type" value="Genomic_DNA"/>
</dbReference>
<dbReference type="Pfam" id="PF13650">
    <property type="entry name" value="Asp_protease_2"/>
    <property type="match status" value="1"/>
</dbReference>
<gene>
    <name evidence="2" type="ORF">LCGC14_1988810</name>
</gene>
<name>A0A0F9I3Q8_9ZZZZ</name>
<keyword evidence="1" id="KW-0812">Transmembrane</keyword>
<evidence type="ECO:0000313" key="2">
    <source>
        <dbReference type="EMBL" id="KKL82032.1"/>
    </source>
</evidence>
<dbReference type="CDD" id="cd05483">
    <property type="entry name" value="retropepsin_like_bacteria"/>
    <property type="match status" value="1"/>
</dbReference>
<dbReference type="AlphaFoldDB" id="A0A0F9I3Q8"/>
<feature type="transmembrane region" description="Helical" evidence="1">
    <location>
        <begin position="15"/>
        <end position="34"/>
    </location>
</feature>
<proteinExistence type="predicted"/>
<dbReference type="InterPro" id="IPR034122">
    <property type="entry name" value="Retropepsin-like_bacterial"/>
</dbReference>
<accession>A0A0F9I3Q8</accession>
<comment type="caution">
    <text evidence="2">The sequence shown here is derived from an EMBL/GenBank/DDBJ whole genome shotgun (WGS) entry which is preliminary data.</text>
</comment>
<protein>
    <recommendedName>
        <fullName evidence="3">Peptidase A2 domain-containing protein</fullName>
    </recommendedName>
</protein>
<reference evidence="2" key="1">
    <citation type="journal article" date="2015" name="Nature">
        <title>Complex archaea that bridge the gap between prokaryotes and eukaryotes.</title>
        <authorList>
            <person name="Spang A."/>
            <person name="Saw J.H."/>
            <person name="Jorgensen S.L."/>
            <person name="Zaremba-Niedzwiedzka K."/>
            <person name="Martijn J."/>
            <person name="Lind A.E."/>
            <person name="van Eijk R."/>
            <person name="Schleper C."/>
            <person name="Guy L."/>
            <person name="Ettema T.J."/>
        </authorList>
    </citation>
    <scope>NUCLEOTIDE SEQUENCE</scope>
</reference>
<dbReference type="SUPFAM" id="SSF50630">
    <property type="entry name" value="Acid proteases"/>
    <property type="match status" value="1"/>
</dbReference>
<evidence type="ECO:0008006" key="3">
    <source>
        <dbReference type="Google" id="ProtNLM"/>
    </source>
</evidence>